<dbReference type="GO" id="GO:0015099">
    <property type="term" value="F:nickel cation transmembrane transporter activity"/>
    <property type="evidence" value="ECO:0007669"/>
    <property type="project" value="UniProtKB-UniRule"/>
</dbReference>
<evidence type="ECO:0000256" key="8">
    <source>
        <dbReference type="ARBA" id="ARBA00022989"/>
    </source>
</evidence>
<evidence type="ECO:0000256" key="11">
    <source>
        <dbReference type="ARBA" id="ARBA00023136"/>
    </source>
</evidence>
<feature type="transmembrane region" description="Helical" evidence="13">
    <location>
        <begin position="125"/>
        <end position="150"/>
    </location>
</feature>
<keyword evidence="5" id="KW-1003">Cell membrane</keyword>
<evidence type="ECO:0000313" key="15">
    <source>
        <dbReference type="EMBL" id="SMC65761.1"/>
    </source>
</evidence>
<dbReference type="PANTHER" id="PTHR40659:SF1">
    <property type="entry name" value="NICKEL_COBALT EFFLUX SYSTEM RCNA"/>
    <property type="match status" value="1"/>
</dbReference>
<dbReference type="InterPro" id="IPR011541">
    <property type="entry name" value="Ni/Co_transpt_high_affinity"/>
</dbReference>
<keyword evidence="4 13" id="KW-0813">Transport</keyword>
<comment type="function">
    <text evidence="1">Efflux system for nickel and cobalt.</text>
</comment>
<comment type="similarity">
    <text evidence="13">Belongs to the NiCoT transporter (TC 2.A.52) family.</text>
</comment>
<evidence type="ECO:0000256" key="10">
    <source>
        <dbReference type="ARBA" id="ARBA00023112"/>
    </source>
</evidence>
<name>A0A1W2AZ72_9HYPH</name>
<feature type="transmembrane region" description="Helical" evidence="13">
    <location>
        <begin position="278"/>
        <end position="301"/>
    </location>
</feature>
<reference evidence="15 16" key="1">
    <citation type="submission" date="2017-04" db="EMBL/GenBank/DDBJ databases">
        <authorList>
            <person name="Afonso C.L."/>
            <person name="Miller P.J."/>
            <person name="Scott M.A."/>
            <person name="Spackman E."/>
            <person name="Goraichik I."/>
            <person name="Dimitrov K.M."/>
            <person name="Suarez D.L."/>
            <person name="Swayne D.E."/>
        </authorList>
    </citation>
    <scope>NUCLEOTIDE SEQUENCE [LARGE SCALE GENOMIC DNA]</scope>
    <source>
        <strain evidence="15 16">CGMCC 1.10972</strain>
    </source>
</reference>
<evidence type="ECO:0000313" key="16">
    <source>
        <dbReference type="Proteomes" id="UP000192656"/>
    </source>
</evidence>
<feature type="transmembrane region" description="Helical" evidence="13">
    <location>
        <begin position="352"/>
        <end position="377"/>
    </location>
</feature>
<evidence type="ECO:0000256" key="4">
    <source>
        <dbReference type="ARBA" id="ARBA00022448"/>
    </source>
</evidence>
<dbReference type="Pfam" id="PF03824">
    <property type="entry name" value="NicO"/>
    <property type="match status" value="2"/>
</dbReference>
<dbReference type="GO" id="GO:0046583">
    <property type="term" value="F:monoatomic cation efflux transmembrane transporter activity"/>
    <property type="evidence" value="ECO:0007669"/>
    <property type="project" value="TreeGrafter"/>
</dbReference>
<organism evidence="15 16">
    <name type="scientific">Fulvimarina manganoxydans</name>
    <dbReference type="NCBI Taxonomy" id="937218"/>
    <lineage>
        <taxon>Bacteria</taxon>
        <taxon>Pseudomonadati</taxon>
        <taxon>Pseudomonadota</taxon>
        <taxon>Alphaproteobacteria</taxon>
        <taxon>Hyphomicrobiales</taxon>
        <taxon>Aurantimonadaceae</taxon>
        <taxon>Fulvimarina</taxon>
    </lineage>
</organism>
<dbReference type="RefSeq" id="WP_084409602.1">
    <property type="nucleotide sequence ID" value="NZ_FWXR01000005.1"/>
</dbReference>
<sequence length="379" mass="38687">MRAGKLTIAQGFCRPTSILCLAFVLLAGPALAKSSLGIGTADTMTPAGGSGLFGPLFTQITLWQREFFSALREALVGLKREEGAFALLVGLSFSYGVFHAAGPGHGKAVISAYMLASRAELKRGIFLSFVSSLVQGTTAILAVGAGWYLLRGSGVSMSDATDMLEIASYALVTLFGLALLVRACVGLSRVAGLRHRLSAAGTRISRMVRKGAGGGSSGAMGALAFAAPGERSAGYGFRAEALERGATCEADEADCGCGRAHMPAPEAVSRPLTLRSGLAAVMAIGLRPCAGAVVVLTFALLNELYLGGLLSVFAMSLGTAITVSALASLTVLGRGALERFGGQGRGQRRFSLLSPLLQLAGALLMTLVGVGLLGAALTA</sequence>
<gene>
    <name evidence="15" type="ORF">SAMN06297251_105179</name>
</gene>
<keyword evidence="7 13" id="KW-0812">Transmembrane</keyword>
<dbReference type="GO" id="GO:0010045">
    <property type="term" value="P:response to nickel cation"/>
    <property type="evidence" value="ECO:0007669"/>
    <property type="project" value="TreeGrafter"/>
</dbReference>
<evidence type="ECO:0000256" key="12">
    <source>
        <dbReference type="ARBA" id="ARBA00023285"/>
    </source>
</evidence>
<keyword evidence="9" id="KW-0406">Ion transport</keyword>
<keyword evidence="16" id="KW-1185">Reference proteome</keyword>
<keyword evidence="10" id="KW-0921">Nickel transport</keyword>
<dbReference type="Proteomes" id="UP000192656">
    <property type="component" value="Unassembled WGS sequence"/>
</dbReference>
<keyword evidence="14" id="KW-0732">Signal</keyword>
<feature type="chain" id="PRO_5012438829" description="Nickel/cobalt efflux system" evidence="14">
    <location>
        <begin position="33"/>
        <end position="379"/>
    </location>
</feature>
<keyword evidence="6" id="KW-0533">Nickel</keyword>
<evidence type="ECO:0000256" key="13">
    <source>
        <dbReference type="RuleBase" id="RU362101"/>
    </source>
</evidence>
<evidence type="ECO:0000256" key="6">
    <source>
        <dbReference type="ARBA" id="ARBA00022596"/>
    </source>
</evidence>
<proteinExistence type="inferred from homology"/>
<feature type="signal peptide" evidence="14">
    <location>
        <begin position="1"/>
        <end position="32"/>
    </location>
</feature>
<comment type="subcellular location">
    <subcellularLocation>
        <location evidence="2 13">Cell membrane</location>
        <topology evidence="2 13">Multi-pass membrane protein</topology>
    </subcellularLocation>
</comment>
<keyword evidence="11 13" id="KW-0472">Membrane</keyword>
<dbReference type="PANTHER" id="PTHR40659">
    <property type="entry name" value="NICKEL/COBALT EFFLUX SYSTEM RCNA"/>
    <property type="match status" value="1"/>
</dbReference>
<dbReference type="AlphaFoldDB" id="A0A1W2AZ72"/>
<keyword evidence="12" id="KW-0170">Cobalt</keyword>
<keyword evidence="3" id="KW-0171">Cobalt transport</keyword>
<feature type="transmembrane region" description="Helical" evidence="13">
    <location>
        <begin position="166"/>
        <end position="187"/>
    </location>
</feature>
<dbReference type="InterPro" id="IPR051224">
    <property type="entry name" value="NiCoT_RcnA"/>
</dbReference>
<feature type="transmembrane region" description="Helical" evidence="13">
    <location>
        <begin position="307"/>
        <end position="332"/>
    </location>
</feature>
<dbReference type="GO" id="GO:0005886">
    <property type="term" value="C:plasma membrane"/>
    <property type="evidence" value="ECO:0007669"/>
    <property type="project" value="UniProtKB-SubCell"/>
</dbReference>
<protein>
    <recommendedName>
        <fullName evidence="13">Nickel/cobalt efflux system</fullName>
    </recommendedName>
</protein>
<evidence type="ECO:0000256" key="3">
    <source>
        <dbReference type="ARBA" id="ARBA00022426"/>
    </source>
</evidence>
<accession>A0A1W2AZ72</accession>
<evidence type="ECO:0000256" key="1">
    <source>
        <dbReference type="ARBA" id="ARBA00002510"/>
    </source>
</evidence>
<dbReference type="GO" id="GO:0032025">
    <property type="term" value="P:response to cobalt ion"/>
    <property type="evidence" value="ECO:0007669"/>
    <property type="project" value="TreeGrafter"/>
</dbReference>
<evidence type="ECO:0000256" key="2">
    <source>
        <dbReference type="ARBA" id="ARBA00004651"/>
    </source>
</evidence>
<evidence type="ECO:0000256" key="9">
    <source>
        <dbReference type="ARBA" id="ARBA00023065"/>
    </source>
</evidence>
<dbReference type="STRING" id="937218.SAMN06297251_105179"/>
<feature type="transmembrane region" description="Helical" evidence="13">
    <location>
        <begin position="84"/>
        <end position="104"/>
    </location>
</feature>
<evidence type="ECO:0000256" key="14">
    <source>
        <dbReference type="SAM" id="SignalP"/>
    </source>
</evidence>
<evidence type="ECO:0000256" key="7">
    <source>
        <dbReference type="ARBA" id="ARBA00022692"/>
    </source>
</evidence>
<evidence type="ECO:0000256" key="5">
    <source>
        <dbReference type="ARBA" id="ARBA00022475"/>
    </source>
</evidence>
<dbReference type="EMBL" id="FWXR01000005">
    <property type="protein sequence ID" value="SMC65761.1"/>
    <property type="molecule type" value="Genomic_DNA"/>
</dbReference>
<dbReference type="GO" id="GO:0006824">
    <property type="term" value="P:cobalt ion transport"/>
    <property type="evidence" value="ECO:0007669"/>
    <property type="project" value="UniProtKB-KW"/>
</dbReference>
<keyword evidence="8 13" id="KW-1133">Transmembrane helix</keyword>
<dbReference type="OrthoDB" id="9812956at2"/>